<dbReference type="AlphaFoldDB" id="A0A1I3NPK5"/>
<feature type="transmembrane region" description="Helical" evidence="1">
    <location>
        <begin position="12"/>
        <end position="29"/>
    </location>
</feature>
<accession>A0A1I3NPK5</accession>
<sequence length="86" mass="9238">MTSRLLPILRPLPAILFAYGIVMTFMGVLEAKAVATPTSVYGTSLSVERVLYLTALSRSLDPIMHVTALAAIVMAVLRYLDAGKDA</sequence>
<feature type="transmembrane region" description="Helical" evidence="1">
    <location>
        <begin position="62"/>
        <end position="80"/>
    </location>
</feature>
<dbReference type="RefSeq" id="WP_092780150.1">
    <property type="nucleotide sequence ID" value="NZ_FORA01000002.1"/>
</dbReference>
<keyword evidence="3" id="KW-1185">Reference proteome</keyword>
<evidence type="ECO:0000313" key="2">
    <source>
        <dbReference type="EMBL" id="SFJ11248.1"/>
    </source>
</evidence>
<name>A0A1I3NPK5_9RHOB</name>
<proteinExistence type="predicted"/>
<keyword evidence="1" id="KW-0812">Transmembrane</keyword>
<dbReference type="EMBL" id="FORA01000002">
    <property type="protein sequence ID" value="SFJ11248.1"/>
    <property type="molecule type" value="Genomic_DNA"/>
</dbReference>
<keyword evidence="1" id="KW-1133">Transmembrane helix</keyword>
<keyword evidence="1" id="KW-0472">Membrane</keyword>
<dbReference type="Proteomes" id="UP000199110">
    <property type="component" value="Unassembled WGS sequence"/>
</dbReference>
<protein>
    <submittedName>
        <fullName evidence="2">Uncharacterized protein</fullName>
    </submittedName>
</protein>
<organism evidence="2 3">
    <name type="scientific">Jannaschia pohangensis</name>
    <dbReference type="NCBI Taxonomy" id="390807"/>
    <lineage>
        <taxon>Bacteria</taxon>
        <taxon>Pseudomonadati</taxon>
        <taxon>Pseudomonadota</taxon>
        <taxon>Alphaproteobacteria</taxon>
        <taxon>Rhodobacterales</taxon>
        <taxon>Roseobacteraceae</taxon>
        <taxon>Jannaschia</taxon>
    </lineage>
</organism>
<dbReference type="STRING" id="390807.SAMN04488095_2216"/>
<gene>
    <name evidence="2" type="ORF">SAMN04488095_2216</name>
</gene>
<reference evidence="2 3" key="1">
    <citation type="submission" date="2016-10" db="EMBL/GenBank/DDBJ databases">
        <authorList>
            <person name="de Groot N.N."/>
        </authorList>
    </citation>
    <scope>NUCLEOTIDE SEQUENCE [LARGE SCALE GENOMIC DNA]</scope>
    <source>
        <strain evidence="2 3">DSM 19073</strain>
    </source>
</reference>
<evidence type="ECO:0000313" key="3">
    <source>
        <dbReference type="Proteomes" id="UP000199110"/>
    </source>
</evidence>
<evidence type="ECO:0000256" key="1">
    <source>
        <dbReference type="SAM" id="Phobius"/>
    </source>
</evidence>